<dbReference type="SUPFAM" id="SSF63840">
    <property type="entry name" value="Ribonuclease domain of colicin E3"/>
    <property type="match status" value="1"/>
</dbReference>
<dbReference type="InterPro" id="IPR036725">
    <property type="entry name" value="ColE3_ribonuclease_sf"/>
</dbReference>
<comment type="caution">
    <text evidence="2">The sequence shown here is derived from an EMBL/GenBank/DDBJ whole genome shotgun (WGS) entry which is preliminary data.</text>
</comment>
<dbReference type="EMBL" id="JBEPME010000008">
    <property type="protein sequence ID" value="MET3659164.1"/>
    <property type="molecule type" value="Genomic_DNA"/>
</dbReference>
<dbReference type="InterPro" id="IPR009105">
    <property type="entry name" value="Colicin_E3_ribonuclease"/>
</dbReference>
<feature type="domain" description="Colicin E3-like ribonuclease" evidence="1">
    <location>
        <begin position="17"/>
        <end position="72"/>
    </location>
</feature>
<evidence type="ECO:0000313" key="2">
    <source>
        <dbReference type="EMBL" id="MET3659164.1"/>
    </source>
</evidence>
<dbReference type="Proteomes" id="UP001549104">
    <property type="component" value="Unassembled WGS sequence"/>
</dbReference>
<dbReference type="Pfam" id="PF09000">
    <property type="entry name" value="Cytotoxic"/>
    <property type="match status" value="1"/>
</dbReference>
<reference evidence="2 3" key="1">
    <citation type="submission" date="2024-06" db="EMBL/GenBank/DDBJ databases">
        <title>Sorghum-associated microbial communities from plants grown in Nebraska, USA.</title>
        <authorList>
            <person name="Schachtman D."/>
        </authorList>
    </citation>
    <scope>NUCLEOTIDE SEQUENCE [LARGE SCALE GENOMIC DNA]</scope>
    <source>
        <strain evidence="2 3">1288</strain>
    </source>
</reference>
<proteinExistence type="predicted"/>
<dbReference type="RefSeq" id="WP_354314674.1">
    <property type="nucleotide sequence ID" value="NZ_JBEPME010000008.1"/>
</dbReference>
<gene>
    <name evidence="2" type="ORF">ABIC55_004284</name>
</gene>
<sequence>MVILPKPSILDAFKVNRISGGRKVWQSDDGRFFTWDSLHGEIEVYNKRGRHIAVLHPQTGEKIKDAVKGRKIDV</sequence>
<name>A0ABV2KGD9_SPOPS</name>
<evidence type="ECO:0000313" key="3">
    <source>
        <dbReference type="Proteomes" id="UP001549104"/>
    </source>
</evidence>
<organism evidence="2 3">
    <name type="scientific">Sporosarcina psychrophila</name>
    <name type="common">Bacillus psychrophilus</name>
    <dbReference type="NCBI Taxonomy" id="1476"/>
    <lineage>
        <taxon>Bacteria</taxon>
        <taxon>Bacillati</taxon>
        <taxon>Bacillota</taxon>
        <taxon>Bacilli</taxon>
        <taxon>Bacillales</taxon>
        <taxon>Caryophanaceae</taxon>
        <taxon>Sporosarcina</taxon>
    </lineage>
</organism>
<evidence type="ECO:0000259" key="1">
    <source>
        <dbReference type="Pfam" id="PF09000"/>
    </source>
</evidence>
<keyword evidence="3" id="KW-1185">Reference proteome</keyword>
<accession>A0ABV2KGD9</accession>
<dbReference type="Gene3D" id="3.10.380.10">
    <property type="entry name" value="Colicin E3-like ribonuclease domain"/>
    <property type="match status" value="1"/>
</dbReference>
<protein>
    <recommendedName>
        <fullName evidence="1">Colicin E3-like ribonuclease domain-containing protein</fullName>
    </recommendedName>
</protein>